<dbReference type="InterPro" id="IPR050509">
    <property type="entry name" value="CoA-transferase_III"/>
</dbReference>
<reference evidence="2 3" key="1">
    <citation type="journal article" date="2015" name="Int. J. Syst. Evol. Microbiol.">
        <title>Sphingomonas hengshuiensis sp. nov., isolated from lake wetland.</title>
        <authorList>
            <person name="Wei S."/>
            <person name="Wang T."/>
            <person name="Liu H."/>
            <person name="Zhang C."/>
            <person name="Guo J."/>
            <person name="Wang Q."/>
            <person name="Liang K."/>
            <person name="Zhang Z."/>
        </authorList>
    </citation>
    <scope>NUCLEOTIDE SEQUENCE [LARGE SCALE GENOMIC DNA]</scope>
    <source>
        <strain evidence="2 3">WHSC-8</strain>
    </source>
</reference>
<feature type="region of interest" description="Disordered" evidence="1">
    <location>
        <begin position="323"/>
        <end position="347"/>
    </location>
</feature>
<keyword evidence="3" id="KW-1185">Reference proteome</keyword>
<evidence type="ECO:0000313" key="2">
    <source>
        <dbReference type="EMBL" id="AJP72255.1"/>
    </source>
</evidence>
<accession>A0A7U4J8K7</accession>
<dbReference type="RefSeq" id="WP_044332244.1">
    <property type="nucleotide sequence ID" value="NZ_CP010836.1"/>
</dbReference>
<protein>
    <recommendedName>
        <fullName evidence="4">Carnitine dehydratase</fullName>
    </recommendedName>
</protein>
<reference evidence="2 3" key="2">
    <citation type="submission" date="2015-02" db="EMBL/GenBank/DDBJ databases">
        <title>The complete genome of Sphingomonas hengshuiensis sp. WHSC-8 isolated from soil of Hengshui Lake.</title>
        <authorList>
            <person name="Wei S."/>
            <person name="Guo J."/>
            <person name="Su C."/>
            <person name="Wu R."/>
            <person name="Zhang Z."/>
            <person name="Liang K."/>
            <person name="Li H."/>
            <person name="Wang T."/>
            <person name="Liu H."/>
            <person name="Zhang C."/>
            <person name="Li Z."/>
            <person name="Wang Q."/>
            <person name="Meng J."/>
        </authorList>
    </citation>
    <scope>NUCLEOTIDE SEQUENCE [LARGE SCALE GENOMIC DNA]</scope>
    <source>
        <strain evidence="2 3">WHSC-8</strain>
    </source>
</reference>
<dbReference type="Gene3D" id="3.40.50.10540">
    <property type="entry name" value="Crotonobetainyl-coa:carnitine coa-transferase, domain 1"/>
    <property type="match status" value="1"/>
</dbReference>
<dbReference type="Gene3D" id="3.30.1540.10">
    <property type="entry name" value="formyl-coa transferase, domain 3"/>
    <property type="match status" value="1"/>
</dbReference>
<dbReference type="PANTHER" id="PTHR48228">
    <property type="entry name" value="SUCCINYL-COA--D-CITRAMALATE COA-TRANSFERASE"/>
    <property type="match status" value="1"/>
</dbReference>
<dbReference type="InterPro" id="IPR003673">
    <property type="entry name" value="CoA-Trfase_fam_III"/>
</dbReference>
<dbReference type="SUPFAM" id="SSF89796">
    <property type="entry name" value="CoA-transferase family III (CaiB/BaiF)"/>
    <property type="match status" value="1"/>
</dbReference>
<dbReference type="AlphaFoldDB" id="A0A7U4J8K7"/>
<evidence type="ECO:0000313" key="3">
    <source>
        <dbReference type="Proteomes" id="UP000032300"/>
    </source>
</evidence>
<dbReference type="PANTHER" id="PTHR48228:SF5">
    <property type="entry name" value="ALPHA-METHYLACYL-COA RACEMASE"/>
    <property type="match status" value="1"/>
</dbReference>
<dbReference type="GO" id="GO:0003824">
    <property type="term" value="F:catalytic activity"/>
    <property type="evidence" value="ECO:0007669"/>
    <property type="project" value="InterPro"/>
</dbReference>
<dbReference type="KEGG" id="sphi:TS85_11335"/>
<dbReference type="InterPro" id="IPR044855">
    <property type="entry name" value="CoA-Trfase_III_dom3_sf"/>
</dbReference>
<name>A0A7U4J8K7_9SPHN</name>
<gene>
    <name evidence="2" type="ORF">TS85_11335</name>
</gene>
<dbReference type="InterPro" id="IPR023606">
    <property type="entry name" value="CoA-Trfase_III_dom_1_sf"/>
</dbReference>
<evidence type="ECO:0000256" key="1">
    <source>
        <dbReference type="SAM" id="MobiDB-lite"/>
    </source>
</evidence>
<proteinExistence type="predicted"/>
<dbReference type="EMBL" id="CP010836">
    <property type="protein sequence ID" value="AJP72255.1"/>
    <property type="molecule type" value="Genomic_DNA"/>
</dbReference>
<dbReference type="Pfam" id="PF02515">
    <property type="entry name" value="CoA_transf_3"/>
    <property type="match status" value="1"/>
</dbReference>
<evidence type="ECO:0008006" key="4">
    <source>
        <dbReference type="Google" id="ProtNLM"/>
    </source>
</evidence>
<sequence length="361" mass="37883">MHPQEQPESARPLDGIRVVELEGIGPGPTLGMLLADFGAEVLRVARPGYEVYADPVTGRGKATLAADLKTPEGAAAVREAIHAADVLIDPFRPGVLERLGLGPEAMLAAHPRLVYVRLTGWGQDGPLAQRAGHDITYIALSGALEGIGRPGEAPTPPLNLIGDMGGGAAMAAFGVCAALVERSRSGKGQVIDAAILDGTVALTAMFHGMRLPAGRNDSLLGGAQPFYDSYACADGRHVAVGALEQPFWEALVAALDLPEGFRNRGAVLPAELRAALAERFATRSRDDWAALLEPLDACVAPILSFAEAAEHPHAVARDLFVEHQGRRQPAPAPRLSRTPARIGTGDSDGAALLARWRSGCR</sequence>
<dbReference type="OrthoDB" id="5720311at2"/>
<dbReference type="Proteomes" id="UP000032300">
    <property type="component" value="Chromosome"/>
</dbReference>
<organism evidence="2 3">
    <name type="scientific">Sphingomonas hengshuiensis</name>
    <dbReference type="NCBI Taxonomy" id="1609977"/>
    <lineage>
        <taxon>Bacteria</taxon>
        <taxon>Pseudomonadati</taxon>
        <taxon>Pseudomonadota</taxon>
        <taxon>Alphaproteobacteria</taxon>
        <taxon>Sphingomonadales</taxon>
        <taxon>Sphingomonadaceae</taxon>
        <taxon>Sphingomonas</taxon>
    </lineage>
</organism>
<dbReference type="Gene3D" id="3.30.60.110">
    <property type="match status" value="1"/>
</dbReference>